<feature type="compositionally biased region" description="Basic and acidic residues" evidence="2">
    <location>
        <begin position="47"/>
        <end position="77"/>
    </location>
</feature>
<feature type="region of interest" description="Disordered" evidence="2">
    <location>
        <begin position="152"/>
        <end position="178"/>
    </location>
</feature>
<proteinExistence type="predicted"/>
<dbReference type="AlphaFoldDB" id="A0AAU9JJY8"/>
<sequence>MSNKNTSRARSAQPQKKYNPEVFALSNLIQQASDRLAMNKSKSYATKLKERQTSRKSTSRDYDHTERNLADELETPKNRVAPQPQPMHPINRENDHPGNIPLQCKHNQESDRSIGIIDKISTINPSDLSFEKKSTSVDRDNLLSIVRDTEPKAEFRTPGSNYPSIGSKGSSPERGGPRDVQYLVNLEKRLTEQRIKYKKLEKKYKELLAKHSRSEEFYENTIQKLTAELNELKEKEGEDNKELTTQKVEENSIFKILQEIDDIKKRILKIEQNKSQNQESLL</sequence>
<name>A0AAU9JJY8_9CILI</name>
<feature type="compositionally biased region" description="Polar residues" evidence="2">
    <location>
        <begin position="158"/>
        <end position="170"/>
    </location>
</feature>
<evidence type="ECO:0000256" key="2">
    <source>
        <dbReference type="SAM" id="MobiDB-lite"/>
    </source>
</evidence>
<accession>A0AAU9JJY8</accession>
<gene>
    <name evidence="3" type="ORF">BSTOLATCC_MIC45758</name>
</gene>
<feature type="coiled-coil region" evidence="1">
    <location>
        <begin position="183"/>
        <end position="242"/>
    </location>
</feature>
<dbReference type="EMBL" id="CAJZBQ010000045">
    <property type="protein sequence ID" value="CAG9328303.1"/>
    <property type="molecule type" value="Genomic_DNA"/>
</dbReference>
<protein>
    <submittedName>
        <fullName evidence="3">Uncharacterized protein</fullName>
    </submittedName>
</protein>
<evidence type="ECO:0000313" key="4">
    <source>
        <dbReference type="Proteomes" id="UP001162131"/>
    </source>
</evidence>
<reference evidence="3" key="1">
    <citation type="submission" date="2021-09" db="EMBL/GenBank/DDBJ databases">
        <authorList>
            <consortium name="AG Swart"/>
            <person name="Singh M."/>
            <person name="Singh A."/>
            <person name="Seah K."/>
            <person name="Emmerich C."/>
        </authorList>
    </citation>
    <scope>NUCLEOTIDE SEQUENCE</scope>
    <source>
        <strain evidence="3">ATCC30299</strain>
    </source>
</reference>
<feature type="region of interest" description="Disordered" evidence="2">
    <location>
        <begin position="36"/>
        <end position="109"/>
    </location>
</feature>
<evidence type="ECO:0000313" key="3">
    <source>
        <dbReference type="EMBL" id="CAG9328303.1"/>
    </source>
</evidence>
<feature type="region of interest" description="Disordered" evidence="2">
    <location>
        <begin position="1"/>
        <end position="20"/>
    </location>
</feature>
<feature type="compositionally biased region" description="Polar residues" evidence="2">
    <location>
        <begin position="1"/>
        <end position="16"/>
    </location>
</feature>
<dbReference type="Proteomes" id="UP001162131">
    <property type="component" value="Unassembled WGS sequence"/>
</dbReference>
<organism evidence="3 4">
    <name type="scientific">Blepharisma stoltei</name>
    <dbReference type="NCBI Taxonomy" id="1481888"/>
    <lineage>
        <taxon>Eukaryota</taxon>
        <taxon>Sar</taxon>
        <taxon>Alveolata</taxon>
        <taxon>Ciliophora</taxon>
        <taxon>Postciliodesmatophora</taxon>
        <taxon>Heterotrichea</taxon>
        <taxon>Heterotrichida</taxon>
        <taxon>Blepharismidae</taxon>
        <taxon>Blepharisma</taxon>
    </lineage>
</organism>
<keyword evidence="1" id="KW-0175">Coiled coil</keyword>
<keyword evidence="4" id="KW-1185">Reference proteome</keyword>
<comment type="caution">
    <text evidence="3">The sequence shown here is derived from an EMBL/GenBank/DDBJ whole genome shotgun (WGS) entry which is preliminary data.</text>
</comment>
<evidence type="ECO:0000256" key="1">
    <source>
        <dbReference type="SAM" id="Coils"/>
    </source>
</evidence>